<organism evidence="2 3">
    <name type="scientific">Tistlia consotensis USBA 355</name>
    <dbReference type="NCBI Taxonomy" id="560819"/>
    <lineage>
        <taxon>Bacteria</taxon>
        <taxon>Pseudomonadati</taxon>
        <taxon>Pseudomonadota</taxon>
        <taxon>Alphaproteobacteria</taxon>
        <taxon>Rhodospirillales</taxon>
        <taxon>Rhodovibrionaceae</taxon>
        <taxon>Tistlia</taxon>
    </lineage>
</organism>
<dbReference type="Proteomes" id="UP000192917">
    <property type="component" value="Unassembled WGS sequence"/>
</dbReference>
<dbReference type="Pfam" id="PF20056">
    <property type="entry name" value="DUF6455"/>
    <property type="match status" value="1"/>
</dbReference>
<accession>A0A1Y6BJG9</accession>
<dbReference type="AlphaFoldDB" id="A0A1Y6BJG9"/>
<evidence type="ECO:0000313" key="2">
    <source>
        <dbReference type="EMBL" id="SMF12836.1"/>
    </source>
</evidence>
<sequence length="85" mass="9584">MTAFLSRLDSRASNLGRMMDRCGVDRVELARDRLGQTMLSVARACIACPHGERCRLWLEAAAEDVVNRPPAFCPNAGRFRLRQLH</sequence>
<dbReference type="EMBL" id="FWZX01000005">
    <property type="protein sequence ID" value="SMF12836.1"/>
    <property type="molecule type" value="Genomic_DNA"/>
</dbReference>
<gene>
    <name evidence="2" type="ORF">SAMN05428998_105111</name>
</gene>
<dbReference type="RefSeq" id="WP_085122125.1">
    <property type="nucleotide sequence ID" value="NZ_FWZX01000005.1"/>
</dbReference>
<proteinExistence type="predicted"/>
<keyword evidence="3" id="KW-1185">Reference proteome</keyword>
<feature type="domain" description="DUF6455" evidence="1">
    <location>
        <begin position="5"/>
        <end position="80"/>
    </location>
</feature>
<reference evidence="2 3" key="1">
    <citation type="submission" date="2017-04" db="EMBL/GenBank/DDBJ databases">
        <authorList>
            <person name="Afonso C.L."/>
            <person name="Miller P.J."/>
            <person name="Scott M.A."/>
            <person name="Spackman E."/>
            <person name="Goraichik I."/>
            <person name="Dimitrov K.M."/>
            <person name="Suarez D.L."/>
            <person name="Swayne D.E."/>
        </authorList>
    </citation>
    <scope>NUCLEOTIDE SEQUENCE [LARGE SCALE GENOMIC DNA]</scope>
    <source>
        <strain evidence="2 3">USBA 355</strain>
    </source>
</reference>
<protein>
    <recommendedName>
        <fullName evidence="1">DUF6455 domain-containing protein</fullName>
    </recommendedName>
</protein>
<dbReference type="InterPro" id="IPR045601">
    <property type="entry name" value="DUF6455"/>
</dbReference>
<evidence type="ECO:0000259" key="1">
    <source>
        <dbReference type="Pfam" id="PF20056"/>
    </source>
</evidence>
<name>A0A1Y6BJG9_9PROT</name>
<evidence type="ECO:0000313" key="3">
    <source>
        <dbReference type="Proteomes" id="UP000192917"/>
    </source>
</evidence>